<evidence type="ECO:0000256" key="1">
    <source>
        <dbReference type="SAM" id="MobiDB-lite"/>
    </source>
</evidence>
<evidence type="ECO:0000313" key="3">
    <source>
        <dbReference type="EMBL" id="MEY8018502.1"/>
    </source>
</evidence>
<comment type="caution">
    <text evidence="3">The sequence shown here is derived from an EMBL/GenBank/DDBJ whole genome shotgun (WGS) entry which is preliminary data.</text>
</comment>
<keyword evidence="2" id="KW-0472">Membrane</keyword>
<proteinExistence type="predicted"/>
<sequence length="517" mass="55057">MSGDAPDSDDPVAGVDARVGAAAPQLGPPTLTRRDVVLVTGPWLAGVTAVADALRERLPQHKFVESTDLGPGDAPTAVVFVVSAAAPLTPSDCALLDAAAAGTDVVVGVVSKIDVQHGWRDVLETDRETLAAHAPRYAAVPWVGAAALPDLGEPRMDEVVECVSARIADPDLARRNRLRAWEARLRRAAQRFDRDADGPGRRARVDALRDERGAALRQRRQTRSERTITLRGQMQQARVQLSHFARNRCASVRTELQEDAARLSRRDMPGFEARARGRADEVVAEVSEGTAAHLADVAQVVGLPLDLPGLELDPGELPSVAAAAPPLRSRRQETWLMTLLGAGFGLGVALTLSRTVSGLAPRLAPGLQIAGAVVCVAVGLAVTFLVVYLRGLLHDRALLDRWAGELTSSLRSVAEELVATRVLTAEWALSTALVVRDEAENAQVGERVSAIDSELREHAVAAARAAATRDREMPALDAALEIVREELGEPGMRPPECPAEGADASEPPPRSANDRDC</sequence>
<feature type="region of interest" description="Disordered" evidence="1">
    <location>
        <begin position="486"/>
        <end position="517"/>
    </location>
</feature>
<accession>A0ABV4C969</accession>
<name>A0ABV4C969_9MYCO</name>
<organism evidence="3 4">
    <name type="scientific">Mycobacterium servetii</name>
    <dbReference type="NCBI Taxonomy" id="3237418"/>
    <lineage>
        <taxon>Bacteria</taxon>
        <taxon>Bacillati</taxon>
        <taxon>Actinomycetota</taxon>
        <taxon>Actinomycetes</taxon>
        <taxon>Mycobacteriales</taxon>
        <taxon>Mycobacteriaceae</taxon>
        <taxon>Mycobacterium</taxon>
    </lineage>
</organism>
<feature type="transmembrane region" description="Helical" evidence="2">
    <location>
        <begin position="369"/>
        <end position="389"/>
    </location>
</feature>
<dbReference type="RefSeq" id="WP_369741112.1">
    <property type="nucleotide sequence ID" value="NZ_JBGEDP010000001.1"/>
</dbReference>
<keyword evidence="4" id="KW-1185">Reference proteome</keyword>
<feature type="transmembrane region" description="Helical" evidence="2">
    <location>
        <begin position="335"/>
        <end position="357"/>
    </location>
</feature>
<evidence type="ECO:0000313" key="4">
    <source>
        <dbReference type="Proteomes" id="UP001564760"/>
    </source>
</evidence>
<evidence type="ECO:0000256" key="2">
    <source>
        <dbReference type="SAM" id="Phobius"/>
    </source>
</evidence>
<gene>
    <name evidence="3" type="ORF">AB8998_27820</name>
</gene>
<keyword evidence="2" id="KW-0812">Transmembrane</keyword>
<dbReference type="EMBL" id="JBGEDP010000001">
    <property type="protein sequence ID" value="MEY8018502.1"/>
    <property type="molecule type" value="Genomic_DNA"/>
</dbReference>
<keyword evidence="2" id="KW-1133">Transmembrane helix</keyword>
<reference evidence="3 4" key="1">
    <citation type="submission" date="2024-08" db="EMBL/GenBank/DDBJ databases">
        <title>Mycobacterium servetensis sp. nov., a novel rapid-growing mycobacterial species recovered from a human patient in Zaragoza, Spain.</title>
        <authorList>
            <person name="Tristancho-Baro A.I."/>
            <person name="Buenestado-Serrano S."/>
            <person name="Garcia De Viedma D."/>
            <person name="Milagro-Beamonte A."/>
            <person name="Burillo N."/>
            <person name="Sanz S."/>
            <person name="Lopez-Calleja A.I."/>
            <person name="Penas-Utrilla D."/>
            <person name="Guardingo M."/>
            <person name="Garcia M.J."/>
            <person name="Vinuelas-Bayon J."/>
        </authorList>
    </citation>
    <scope>NUCLEOTIDE SEQUENCE [LARGE SCALE GENOMIC DNA]</scope>
    <source>
        <strain evidence="4">HUMS_12744610</strain>
    </source>
</reference>
<protein>
    <submittedName>
        <fullName evidence="3">Uncharacterized protein</fullName>
    </submittedName>
</protein>
<dbReference type="Proteomes" id="UP001564760">
    <property type="component" value="Unassembled WGS sequence"/>
</dbReference>